<evidence type="ECO:0000313" key="1">
    <source>
        <dbReference type="EMBL" id="CAK9440114.1"/>
    </source>
</evidence>
<name>A0ABP0ZUY8_9ASCO</name>
<reference evidence="1 2" key="1">
    <citation type="submission" date="2024-03" db="EMBL/GenBank/DDBJ databases">
        <authorList>
            <person name="Brejova B."/>
        </authorList>
    </citation>
    <scope>NUCLEOTIDE SEQUENCE [LARGE SCALE GENOMIC DNA]</scope>
    <source>
        <strain evidence="1 2">CBS 14171</strain>
    </source>
</reference>
<gene>
    <name evidence="1" type="ORF">LODBEIA_P42140</name>
</gene>
<accession>A0ABP0ZUY8</accession>
<sequence>MMMVPRRSKSQETLTTLINSTHETAASRTSADASFDQASLVSSQDTLIQPTTKIFNHPISQFHNYKKLPLTSCYLRPGITLYSPENHPQQQPLLTRDPKLFSNLFNFTSPFLAIETPTKQQYCRCDFKIYSNHITYYILNFPTTKQVLYLINNNSHYPSVDFAIHGTHMRITQGVSGTSTAFASKSGVIEIHVMRNAAGMLTEGMVVDDAKRKVKLDCELARLIQSQNRRGIDEVMRRARDNAVVSEPLAAFVDHGDIKVKGDGGSFVDHGVIKLWDYLSSSPNEPEGLEGHASVSEEMMMICCVLLVLREQESRKHKGDKKTGGCHGL</sequence>
<dbReference type="GeneID" id="92209410"/>
<dbReference type="Proteomes" id="UP001497383">
    <property type="component" value="Chromosome 5"/>
</dbReference>
<organism evidence="1 2">
    <name type="scientific">Lodderomyces beijingensis</name>
    <dbReference type="NCBI Taxonomy" id="1775926"/>
    <lineage>
        <taxon>Eukaryota</taxon>
        <taxon>Fungi</taxon>
        <taxon>Dikarya</taxon>
        <taxon>Ascomycota</taxon>
        <taxon>Saccharomycotina</taxon>
        <taxon>Pichiomycetes</taxon>
        <taxon>Debaryomycetaceae</taxon>
        <taxon>Candida/Lodderomyces clade</taxon>
        <taxon>Lodderomyces</taxon>
    </lineage>
</organism>
<dbReference type="RefSeq" id="XP_066831152.1">
    <property type="nucleotide sequence ID" value="XM_066974411.1"/>
</dbReference>
<proteinExistence type="predicted"/>
<evidence type="ECO:0000313" key="2">
    <source>
        <dbReference type="Proteomes" id="UP001497383"/>
    </source>
</evidence>
<protein>
    <submittedName>
        <fullName evidence="1">Uncharacterized protein</fullName>
    </submittedName>
</protein>
<dbReference type="EMBL" id="OZ022409">
    <property type="protein sequence ID" value="CAK9440114.1"/>
    <property type="molecule type" value="Genomic_DNA"/>
</dbReference>
<keyword evidence="2" id="KW-1185">Reference proteome</keyword>